<sequence>MNVIHGHLRDVPTSLSIEKFAKVAIVVDYYECHEVLKFVCDKWFHDLDSAFSYSKDSILYMLVSWVFRRDDEMKLTSDLIIRHSKGQVTAQGLPLPGEVMAAINVKREEAIRKLFSSIERSVERFSSDEPVCSFECSSIMLGALTRERKRTGLADASSTGCVDGYTITDVMRKLSSFQNPRWYGFDDPNNDVPSPAVHTCRMNALIEETLIQVERDLEAFQAQQYWHFARRITRG</sequence>
<reference evidence="1" key="1">
    <citation type="journal article" date="2021" name="Nat. Commun.">
        <title>Genetic determinants of endophytism in the Arabidopsis root mycobiome.</title>
        <authorList>
            <person name="Mesny F."/>
            <person name="Miyauchi S."/>
            <person name="Thiergart T."/>
            <person name="Pickel B."/>
            <person name="Atanasova L."/>
            <person name="Karlsson M."/>
            <person name="Huettel B."/>
            <person name="Barry K.W."/>
            <person name="Haridas S."/>
            <person name="Chen C."/>
            <person name="Bauer D."/>
            <person name="Andreopoulos W."/>
            <person name="Pangilinan J."/>
            <person name="LaButti K."/>
            <person name="Riley R."/>
            <person name="Lipzen A."/>
            <person name="Clum A."/>
            <person name="Drula E."/>
            <person name="Henrissat B."/>
            <person name="Kohler A."/>
            <person name="Grigoriev I.V."/>
            <person name="Martin F.M."/>
            <person name="Hacquard S."/>
        </authorList>
    </citation>
    <scope>NUCLEOTIDE SEQUENCE</scope>
    <source>
        <strain evidence="1">MPI-CAGE-AT-0147</strain>
    </source>
</reference>
<proteinExistence type="predicted"/>
<gene>
    <name evidence="1" type="ORF">EDB81DRAFT_950558</name>
</gene>
<organism evidence="1 2">
    <name type="scientific">Dactylonectria macrodidyma</name>
    <dbReference type="NCBI Taxonomy" id="307937"/>
    <lineage>
        <taxon>Eukaryota</taxon>
        <taxon>Fungi</taxon>
        <taxon>Dikarya</taxon>
        <taxon>Ascomycota</taxon>
        <taxon>Pezizomycotina</taxon>
        <taxon>Sordariomycetes</taxon>
        <taxon>Hypocreomycetidae</taxon>
        <taxon>Hypocreales</taxon>
        <taxon>Nectriaceae</taxon>
        <taxon>Dactylonectria</taxon>
    </lineage>
</organism>
<name>A0A9P9E532_9HYPO</name>
<keyword evidence="2" id="KW-1185">Reference proteome</keyword>
<evidence type="ECO:0000313" key="2">
    <source>
        <dbReference type="Proteomes" id="UP000738349"/>
    </source>
</evidence>
<dbReference type="AlphaFoldDB" id="A0A9P9E532"/>
<evidence type="ECO:0000313" key="1">
    <source>
        <dbReference type="EMBL" id="KAH7131218.1"/>
    </source>
</evidence>
<dbReference type="Proteomes" id="UP000738349">
    <property type="component" value="Unassembled WGS sequence"/>
</dbReference>
<dbReference type="OrthoDB" id="5326346at2759"/>
<accession>A0A9P9E532</accession>
<dbReference type="EMBL" id="JAGMUV010000017">
    <property type="protein sequence ID" value="KAH7131218.1"/>
    <property type="molecule type" value="Genomic_DNA"/>
</dbReference>
<protein>
    <submittedName>
        <fullName evidence="1">Uncharacterized protein</fullName>
    </submittedName>
</protein>
<comment type="caution">
    <text evidence="1">The sequence shown here is derived from an EMBL/GenBank/DDBJ whole genome shotgun (WGS) entry which is preliminary data.</text>
</comment>